<organism evidence="2 3">
    <name type="scientific">Halorussus aquaticus</name>
    <dbReference type="NCBI Taxonomy" id="2953748"/>
    <lineage>
        <taxon>Archaea</taxon>
        <taxon>Methanobacteriati</taxon>
        <taxon>Methanobacteriota</taxon>
        <taxon>Stenosarchaea group</taxon>
        <taxon>Halobacteria</taxon>
        <taxon>Halobacteriales</taxon>
        <taxon>Haladaptataceae</taxon>
        <taxon>Halorussus</taxon>
    </lineage>
</organism>
<reference evidence="2 3" key="1">
    <citation type="journal article" date="2019" name="Int. J. Syst. Evol. Microbiol.">
        <title>The Global Catalogue of Microorganisms (GCM) 10K type strain sequencing project: providing services to taxonomists for standard genome sequencing and annotation.</title>
        <authorList>
            <consortium name="The Broad Institute Genomics Platform"/>
            <consortium name="The Broad Institute Genome Sequencing Center for Infectious Disease"/>
            <person name="Wu L."/>
            <person name="Ma J."/>
        </authorList>
    </citation>
    <scope>NUCLEOTIDE SEQUENCE [LARGE SCALE GENOMIC DNA]</scope>
    <source>
        <strain evidence="2 3">XZYJ18</strain>
    </source>
</reference>
<feature type="transmembrane region" description="Helical" evidence="1">
    <location>
        <begin position="21"/>
        <end position="44"/>
    </location>
</feature>
<dbReference type="GeneID" id="73046703"/>
<proteinExistence type="predicted"/>
<dbReference type="RefSeq" id="WP_254268181.1">
    <property type="nucleotide sequence ID" value="NZ_CP100400.1"/>
</dbReference>
<sequence length="93" mass="9803">MKLNTRIRRAGPASRTRRGRIASGVTRFALPVATLLALVASALLTGVTFATVADLLPMPVPLLLGGWVAAIGLTFALPLVVVRAVVALLERFQ</sequence>
<dbReference type="EMBL" id="JBHSHT010000002">
    <property type="protein sequence ID" value="MFC4826201.1"/>
    <property type="molecule type" value="Genomic_DNA"/>
</dbReference>
<keyword evidence="1" id="KW-1133">Transmembrane helix</keyword>
<keyword evidence="3" id="KW-1185">Reference proteome</keyword>
<comment type="caution">
    <text evidence="2">The sequence shown here is derived from an EMBL/GenBank/DDBJ whole genome shotgun (WGS) entry which is preliminary data.</text>
</comment>
<gene>
    <name evidence="2" type="ORF">ACFO9K_18260</name>
</gene>
<accession>A0ABD5Q6Q3</accession>
<evidence type="ECO:0000313" key="2">
    <source>
        <dbReference type="EMBL" id="MFC4826201.1"/>
    </source>
</evidence>
<keyword evidence="1" id="KW-0472">Membrane</keyword>
<name>A0ABD5Q6Q3_9EURY</name>
<feature type="transmembrane region" description="Helical" evidence="1">
    <location>
        <begin position="64"/>
        <end position="89"/>
    </location>
</feature>
<keyword evidence="1" id="KW-0812">Transmembrane</keyword>
<dbReference type="AlphaFoldDB" id="A0ABD5Q6Q3"/>
<evidence type="ECO:0008006" key="4">
    <source>
        <dbReference type="Google" id="ProtNLM"/>
    </source>
</evidence>
<evidence type="ECO:0000313" key="3">
    <source>
        <dbReference type="Proteomes" id="UP001595945"/>
    </source>
</evidence>
<evidence type="ECO:0000256" key="1">
    <source>
        <dbReference type="SAM" id="Phobius"/>
    </source>
</evidence>
<dbReference type="Proteomes" id="UP001595945">
    <property type="component" value="Unassembled WGS sequence"/>
</dbReference>
<protein>
    <recommendedName>
        <fullName evidence="4">DUF2798 domain-containing protein</fullName>
    </recommendedName>
</protein>